<evidence type="ECO:0000256" key="4">
    <source>
        <dbReference type="ARBA" id="ARBA00022692"/>
    </source>
</evidence>
<dbReference type="Pfam" id="PF10277">
    <property type="entry name" value="Frag1"/>
    <property type="match status" value="1"/>
</dbReference>
<dbReference type="EMBL" id="CADCXV010000716">
    <property type="protein sequence ID" value="CAB0033644.1"/>
    <property type="molecule type" value="Genomic_DNA"/>
</dbReference>
<keyword evidence="3" id="KW-0337">GPI-anchor biosynthesis</keyword>
<evidence type="ECO:0000256" key="5">
    <source>
        <dbReference type="ARBA" id="ARBA00022989"/>
    </source>
</evidence>
<feature type="domain" description="CWH43-like N-terminal" evidence="9">
    <location>
        <begin position="27"/>
        <end position="245"/>
    </location>
</feature>
<dbReference type="GO" id="GO:0006506">
    <property type="term" value="P:GPI anchor biosynthetic process"/>
    <property type="evidence" value="ECO:0007669"/>
    <property type="project" value="UniProtKB-KW"/>
</dbReference>
<sequence>MNEFSVKSDYIPLVDKKISSFRVIIPFARIAWFTVSIQCFSFIFCILWTIMYNFEESTNTHCKVYNALPSVSATIGHYQPQKNIWKMTTVIQATIRFYMIILHYQYYKKNTYPTTRKLTRLALVTYVIENTSLVTLSFWTSNENYALHKLSFMIFLFTSFIYMNVSYIIAKMCRSTTREVHDIISLRWKLRALISNLAGIILACYFFYRHNKYCEPFVYSLFALAEYLVVLTNMGFHVTAAYDFAGRSVLISRNGLKIL</sequence>
<keyword evidence="6" id="KW-0333">Golgi apparatus</keyword>
<reference evidence="10 11" key="1">
    <citation type="submission" date="2020-02" db="EMBL/GenBank/DDBJ databases">
        <authorList>
            <person name="Ferguson B K."/>
        </authorList>
    </citation>
    <scope>NUCLEOTIDE SEQUENCE [LARGE SCALE GENOMIC DNA]</scope>
</reference>
<feature type="transmembrane region" description="Helical" evidence="8">
    <location>
        <begin position="84"/>
        <end position="106"/>
    </location>
</feature>
<dbReference type="OrthoDB" id="68581at2759"/>
<evidence type="ECO:0000313" key="10">
    <source>
        <dbReference type="EMBL" id="CAB0033644.1"/>
    </source>
</evidence>
<keyword evidence="11" id="KW-1185">Reference proteome</keyword>
<evidence type="ECO:0000259" key="9">
    <source>
        <dbReference type="Pfam" id="PF10277"/>
    </source>
</evidence>
<evidence type="ECO:0000256" key="3">
    <source>
        <dbReference type="ARBA" id="ARBA00022502"/>
    </source>
</evidence>
<protein>
    <recommendedName>
        <fullName evidence="9">CWH43-like N-terminal domain-containing protein</fullName>
    </recommendedName>
</protein>
<feature type="transmembrane region" description="Helical" evidence="8">
    <location>
        <begin position="151"/>
        <end position="170"/>
    </location>
</feature>
<accession>A0A6H5IA86</accession>
<keyword evidence="4 8" id="KW-0812">Transmembrane</keyword>
<feature type="transmembrane region" description="Helical" evidence="8">
    <location>
        <begin position="30"/>
        <end position="51"/>
    </location>
</feature>
<evidence type="ECO:0000256" key="1">
    <source>
        <dbReference type="ARBA" id="ARBA00004653"/>
    </source>
</evidence>
<feature type="transmembrane region" description="Helical" evidence="8">
    <location>
        <begin position="220"/>
        <end position="245"/>
    </location>
</feature>
<dbReference type="GO" id="GO:0000139">
    <property type="term" value="C:Golgi membrane"/>
    <property type="evidence" value="ECO:0007669"/>
    <property type="project" value="UniProtKB-SubCell"/>
</dbReference>
<gene>
    <name evidence="10" type="ORF">TBRA_LOCUS5542</name>
</gene>
<dbReference type="AlphaFoldDB" id="A0A6H5IA86"/>
<evidence type="ECO:0000313" key="11">
    <source>
        <dbReference type="Proteomes" id="UP000479190"/>
    </source>
</evidence>
<feature type="transmembrane region" description="Helical" evidence="8">
    <location>
        <begin position="190"/>
        <end position="208"/>
    </location>
</feature>
<organism evidence="10 11">
    <name type="scientific">Trichogramma brassicae</name>
    <dbReference type="NCBI Taxonomy" id="86971"/>
    <lineage>
        <taxon>Eukaryota</taxon>
        <taxon>Metazoa</taxon>
        <taxon>Ecdysozoa</taxon>
        <taxon>Arthropoda</taxon>
        <taxon>Hexapoda</taxon>
        <taxon>Insecta</taxon>
        <taxon>Pterygota</taxon>
        <taxon>Neoptera</taxon>
        <taxon>Endopterygota</taxon>
        <taxon>Hymenoptera</taxon>
        <taxon>Apocrita</taxon>
        <taxon>Proctotrupomorpha</taxon>
        <taxon>Chalcidoidea</taxon>
        <taxon>Trichogrammatidae</taxon>
        <taxon>Trichogramma</taxon>
    </lineage>
</organism>
<comment type="similarity">
    <text evidence="2">Belongs to the PGAP2 family.</text>
</comment>
<evidence type="ECO:0000256" key="8">
    <source>
        <dbReference type="SAM" id="Phobius"/>
    </source>
</evidence>
<keyword evidence="7 8" id="KW-0472">Membrane</keyword>
<evidence type="ECO:0000256" key="6">
    <source>
        <dbReference type="ARBA" id="ARBA00023034"/>
    </source>
</evidence>
<dbReference type="PANTHER" id="PTHR12892">
    <property type="entry name" value="FGF RECEPTOR ACTIVATING PROTEIN 1"/>
    <property type="match status" value="1"/>
</dbReference>
<proteinExistence type="inferred from homology"/>
<name>A0A6H5IA86_9HYME</name>
<evidence type="ECO:0000256" key="2">
    <source>
        <dbReference type="ARBA" id="ARBA00007414"/>
    </source>
</evidence>
<dbReference type="InterPro" id="IPR019402">
    <property type="entry name" value="CWH43_N"/>
</dbReference>
<comment type="subcellular location">
    <subcellularLocation>
        <location evidence="1">Golgi apparatus membrane</location>
        <topology evidence="1">Multi-pass membrane protein</topology>
    </subcellularLocation>
</comment>
<keyword evidence="5 8" id="KW-1133">Transmembrane helix</keyword>
<dbReference type="PANTHER" id="PTHR12892:SF11">
    <property type="entry name" value="POST-GPI ATTACHMENT TO PROTEINS FACTOR 2"/>
    <property type="match status" value="1"/>
</dbReference>
<evidence type="ECO:0000256" key="7">
    <source>
        <dbReference type="ARBA" id="ARBA00023136"/>
    </source>
</evidence>
<dbReference type="GO" id="GO:0005789">
    <property type="term" value="C:endoplasmic reticulum membrane"/>
    <property type="evidence" value="ECO:0007669"/>
    <property type="project" value="TreeGrafter"/>
</dbReference>
<dbReference type="InterPro" id="IPR039545">
    <property type="entry name" value="PGAP2"/>
</dbReference>
<feature type="transmembrane region" description="Helical" evidence="8">
    <location>
        <begin position="118"/>
        <end position="139"/>
    </location>
</feature>
<dbReference type="Proteomes" id="UP000479190">
    <property type="component" value="Unassembled WGS sequence"/>
</dbReference>